<organism evidence="1 2">
    <name type="scientific">Secundilactobacillus angelensis</name>
    <dbReference type="NCBI Taxonomy" id="2722706"/>
    <lineage>
        <taxon>Bacteria</taxon>
        <taxon>Bacillati</taxon>
        <taxon>Bacillota</taxon>
        <taxon>Bacilli</taxon>
        <taxon>Lactobacillales</taxon>
        <taxon>Lactobacillaceae</taxon>
        <taxon>Secundilactobacillus</taxon>
    </lineage>
</organism>
<accession>A0ABX1L480</accession>
<name>A0ABX1L480_9LACO</name>
<dbReference type="InterPro" id="IPR010982">
    <property type="entry name" value="Lambda_DNA-bd_dom_sf"/>
</dbReference>
<gene>
    <name evidence="1" type="ORF">HC026_09430</name>
</gene>
<evidence type="ECO:0000313" key="1">
    <source>
        <dbReference type="EMBL" id="NLR19131.1"/>
    </source>
</evidence>
<evidence type="ECO:0008006" key="3">
    <source>
        <dbReference type="Google" id="ProtNLM"/>
    </source>
</evidence>
<evidence type="ECO:0000313" key="2">
    <source>
        <dbReference type="Proteomes" id="UP000763447"/>
    </source>
</evidence>
<protein>
    <recommendedName>
        <fullName evidence="3">HTH cro/C1-type domain-containing protein</fullName>
    </recommendedName>
</protein>
<dbReference type="SUPFAM" id="SSF47413">
    <property type="entry name" value="lambda repressor-like DNA-binding domains"/>
    <property type="match status" value="1"/>
</dbReference>
<dbReference type="Gene3D" id="1.10.260.40">
    <property type="entry name" value="lambda repressor-like DNA-binding domains"/>
    <property type="match status" value="1"/>
</dbReference>
<comment type="caution">
    <text evidence="1">The sequence shown here is derived from an EMBL/GenBank/DDBJ whole genome shotgun (WGS) entry which is preliminary data.</text>
</comment>
<keyword evidence="2" id="KW-1185">Reference proteome</keyword>
<dbReference type="RefSeq" id="WP_168925721.1">
    <property type="nucleotide sequence ID" value="NZ_JAAXLJ010000018.1"/>
</dbReference>
<dbReference type="Proteomes" id="UP000763447">
    <property type="component" value="Unassembled WGS sequence"/>
</dbReference>
<proteinExistence type="predicted"/>
<dbReference type="EMBL" id="JAAXLJ010000018">
    <property type="protein sequence ID" value="NLR19131.1"/>
    <property type="molecule type" value="Genomic_DNA"/>
</dbReference>
<reference evidence="1 2" key="1">
    <citation type="submission" date="2020-04" db="EMBL/GenBank/DDBJ databases">
        <title>A novel species of genus Lactobacillus that was isolated from fermented food Zha-chili.</title>
        <authorList>
            <person name="Zhang Z."/>
        </authorList>
    </citation>
    <scope>NUCLEOTIDE SEQUENCE [LARGE SCALE GENOMIC DNA]</scope>
    <source>
        <strain evidence="2">HBUAS51383</strain>
    </source>
</reference>
<sequence length="92" mass="10655">MLNRINLTRYYHETAHSDSLQAIMPFYQIGFDKMAQQLGISTQRMLELLSHKRHLTTMMAQQIECSSGLSAELLLKLDADYQRSATKFSRCQ</sequence>